<dbReference type="EMBL" id="BLLF01009235">
    <property type="protein sequence ID" value="GFH33660.1"/>
    <property type="molecule type" value="Genomic_DNA"/>
</dbReference>
<proteinExistence type="predicted"/>
<evidence type="ECO:0000313" key="1">
    <source>
        <dbReference type="EMBL" id="GFH33660.1"/>
    </source>
</evidence>
<dbReference type="Proteomes" id="UP000485058">
    <property type="component" value="Unassembled WGS sequence"/>
</dbReference>
<keyword evidence="2" id="KW-1185">Reference proteome</keyword>
<gene>
    <name evidence="1" type="ORF">HaLaN_33062</name>
</gene>
<feature type="non-terminal residue" evidence="1">
    <location>
        <position position="65"/>
    </location>
</feature>
<dbReference type="AlphaFoldDB" id="A0A6A0AL77"/>
<reference evidence="1 2" key="1">
    <citation type="submission" date="2020-02" db="EMBL/GenBank/DDBJ databases">
        <title>Draft genome sequence of Haematococcus lacustris strain NIES-144.</title>
        <authorList>
            <person name="Morimoto D."/>
            <person name="Nakagawa S."/>
            <person name="Yoshida T."/>
            <person name="Sawayama S."/>
        </authorList>
    </citation>
    <scope>NUCLEOTIDE SEQUENCE [LARGE SCALE GENOMIC DNA]</scope>
    <source>
        <strain evidence="1 2">NIES-144</strain>
    </source>
</reference>
<sequence>MPVALYGPGKVPPPHLSPFVNDEEEGYTPDWAKEVKRLQEAARLARMRASGLLPSSGFVAEEDAA</sequence>
<organism evidence="1 2">
    <name type="scientific">Haematococcus lacustris</name>
    <name type="common">Green alga</name>
    <name type="synonym">Haematococcus pluvialis</name>
    <dbReference type="NCBI Taxonomy" id="44745"/>
    <lineage>
        <taxon>Eukaryota</taxon>
        <taxon>Viridiplantae</taxon>
        <taxon>Chlorophyta</taxon>
        <taxon>core chlorophytes</taxon>
        <taxon>Chlorophyceae</taxon>
        <taxon>CS clade</taxon>
        <taxon>Chlamydomonadales</taxon>
        <taxon>Haematococcaceae</taxon>
        <taxon>Haematococcus</taxon>
    </lineage>
</organism>
<evidence type="ECO:0000313" key="2">
    <source>
        <dbReference type="Proteomes" id="UP000485058"/>
    </source>
</evidence>
<accession>A0A6A0AL77</accession>
<comment type="caution">
    <text evidence="1">The sequence shown here is derived from an EMBL/GenBank/DDBJ whole genome shotgun (WGS) entry which is preliminary data.</text>
</comment>
<protein>
    <submittedName>
        <fullName evidence="1">Pescadillo homolog</fullName>
    </submittedName>
</protein>
<name>A0A6A0AL77_HAELA</name>